<dbReference type="GO" id="GO:0005829">
    <property type="term" value="C:cytosol"/>
    <property type="evidence" value="ECO:0007669"/>
    <property type="project" value="TreeGrafter"/>
</dbReference>
<reference evidence="3" key="1">
    <citation type="submission" date="2020-09" db="EMBL/GenBank/DDBJ databases">
        <title>Nocardioides sp. strain MJB4 16S ribosomal RNA gene Genome sequencing and assembly.</title>
        <authorList>
            <person name="Kim I."/>
        </authorList>
    </citation>
    <scope>NUCLEOTIDE SEQUENCE</scope>
    <source>
        <strain evidence="3">MJB4</strain>
    </source>
</reference>
<dbReference type="EMBL" id="JACYXZ010000001">
    <property type="protein sequence ID" value="MBD8869155.1"/>
    <property type="molecule type" value="Genomic_DNA"/>
</dbReference>
<evidence type="ECO:0000259" key="2">
    <source>
        <dbReference type="Pfam" id="PF13614"/>
    </source>
</evidence>
<gene>
    <name evidence="3" type="ORF">IE331_05915</name>
</gene>
<protein>
    <submittedName>
        <fullName evidence="3">AAA family ATPase</fullName>
    </submittedName>
</protein>
<dbReference type="GO" id="GO:0051782">
    <property type="term" value="P:negative regulation of cell division"/>
    <property type="evidence" value="ECO:0007669"/>
    <property type="project" value="TreeGrafter"/>
</dbReference>
<sequence length="397" mass="42285">MPVIVDKDPTVVESLMAVLPPGTHGVEGTDALQAWMTHRDNEFAVVIGPNLDLDEALAVSESMRFTRPSTSVVLVRDEMDTTLLHRAMQSGCRDVVLSTDIDSVVTAVDRAGQLWAALHGDTAGTAQGHVITVFSPKGGVGKTTTAVNLALALADGGSRKVCLIDLDLAFGDVAITMQLFPSHTIEEAIGGEDAIDFPMVESLLTRHEQSLMVLAAPSLPDARDRVSATLVARMMRTLKQEFDYVVVDTCPSFDEQTLQALDETDECVIVATLDVPTLKNVKVALETLDLLNLAPDNRHLVLNRADDAVGLHVDKVSQILGMPITTAIPSSLDIAASTNAGKPIVVSNAGHPASAAFRELAARLADQLGDEHPGVADAAPATSSDGDRKSRRLRKKR</sequence>
<dbReference type="GO" id="GO:0005524">
    <property type="term" value="F:ATP binding"/>
    <property type="evidence" value="ECO:0007669"/>
    <property type="project" value="TreeGrafter"/>
</dbReference>
<dbReference type="InterPro" id="IPR050625">
    <property type="entry name" value="ParA/MinD_ATPase"/>
</dbReference>
<dbReference type="RefSeq" id="WP_192141371.1">
    <property type="nucleotide sequence ID" value="NZ_JACYXZ010000001.1"/>
</dbReference>
<dbReference type="Gene3D" id="3.40.50.300">
    <property type="entry name" value="P-loop containing nucleotide triphosphate hydrolases"/>
    <property type="match status" value="1"/>
</dbReference>
<evidence type="ECO:0000313" key="3">
    <source>
        <dbReference type="EMBL" id="MBD8869155.1"/>
    </source>
</evidence>
<dbReference type="Proteomes" id="UP000616839">
    <property type="component" value="Unassembled WGS sequence"/>
</dbReference>
<dbReference type="SUPFAM" id="SSF52540">
    <property type="entry name" value="P-loop containing nucleoside triphosphate hydrolases"/>
    <property type="match status" value="1"/>
</dbReference>
<evidence type="ECO:0000313" key="4">
    <source>
        <dbReference type="Proteomes" id="UP000616839"/>
    </source>
</evidence>
<dbReference type="AlphaFoldDB" id="A0A927K7L7"/>
<accession>A0A927K7L7</accession>
<evidence type="ECO:0000256" key="1">
    <source>
        <dbReference type="SAM" id="MobiDB-lite"/>
    </source>
</evidence>
<comment type="caution">
    <text evidence="3">The sequence shown here is derived from an EMBL/GenBank/DDBJ whole genome shotgun (WGS) entry which is preliminary data.</text>
</comment>
<dbReference type="InterPro" id="IPR027417">
    <property type="entry name" value="P-loop_NTPase"/>
</dbReference>
<dbReference type="InterPro" id="IPR025669">
    <property type="entry name" value="AAA_dom"/>
</dbReference>
<name>A0A927K7L7_9ACTN</name>
<dbReference type="PANTHER" id="PTHR43384:SF13">
    <property type="entry name" value="SLR0110 PROTEIN"/>
    <property type="match status" value="1"/>
</dbReference>
<dbReference type="GO" id="GO:0009898">
    <property type="term" value="C:cytoplasmic side of plasma membrane"/>
    <property type="evidence" value="ECO:0007669"/>
    <property type="project" value="TreeGrafter"/>
</dbReference>
<keyword evidence="4" id="KW-1185">Reference proteome</keyword>
<dbReference type="GO" id="GO:0016887">
    <property type="term" value="F:ATP hydrolysis activity"/>
    <property type="evidence" value="ECO:0007669"/>
    <property type="project" value="TreeGrafter"/>
</dbReference>
<feature type="domain" description="AAA" evidence="2">
    <location>
        <begin position="129"/>
        <end position="292"/>
    </location>
</feature>
<organism evidence="3 4">
    <name type="scientific">Nocardioides donggukensis</name>
    <dbReference type="NCBI Taxonomy" id="2774019"/>
    <lineage>
        <taxon>Bacteria</taxon>
        <taxon>Bacillati</taxon>
        <taxon>Actinomycetota</taxon>
        <taxon>Actinomycetes</taxon>
        <taxon>Propionibacteriales</taxon>
        <taxon>Nocardioidaceae</taxon>
        <taxon>Nocardioides</taxon>
    </lineage>
</organism>
<dbReference type="Pfam" id="PF13614">
    <property type="entry name" value="AAA_31"/>
    <property type="match status" value="1"/>
</dbReference>
<proteinExistence type="predicted"/>
<dbReference type="PANTHER" id="PTHR43384">
    <property type="entry name" value="SEPTUM SITE-DETERMINING PROTEIN MIND HOMOLOG, CHLOROPLASTIC-RELATED"/>
    <property type="match status" value="1"/>
</dbReference>
<feature type="region of interest" description="Disordered" evidence="1">
    <location>
        <begin position="368"/>
        <end position="397"/>
    </location>
</feature>